<evidence type="ECO:0000313" key="14">
    <source>
        <dbReference type="Proteomes" id="UP000242875"/>
    </source>
</evidence>
<dbReference type="GO" id="GO:0005634">
    <property type="term" value="C:nucleus"/>
    <property type="evidence" value="ECO:0007669"/>
    <property type="project" value="UniProtKB-SubCell"/>
</dbReference>
<evidence type="ECO:0000256" key="7">
    <source>
        <dbReference type="ARBA" id="ARBA00022679"/>
    </source>
</evidence>
<evidence type="ECO:0000256" key="5">
    <source>
        <dbReference type="ARBA" id="ARBA00015043"/>
    </source>
</evidence>
<dbReference type="InterPro" id="IPR000182">
    <property type="entry name" value="GNAT_dom"/>
</dbReference>
<evidence type="ECO:0000313" key="13">
    <source>
        <dbReference type="EMBL" id="OZJ06619.1"/>
    </source>
</evidence>
<dbReference type="GO" id="GO:0005737">
    <property type="term" value="C:cytoplasm"/>
    <property type="evidence" value="ECO:0007669"/>
    <property type="project" value="UniProtKB-SubCell"/>
</dbReference>
<keyword evidence="7" id="KW-0808">Transferase</keyword>
<dbReference type="Gene3D" id="3.40.630.30">
    <property type="match status" value="1"/>
</dbReference>
<evidence type="ECO:0000256" key="2">
    <source>
        <dbReference type="ARBA" id="ARBA00004496"/>
    </source>
</evidence>
<dbReference type="AlphaFoldDB" id="A0A261Y7P6"/>
<dbReference type="OrthoDB" id="424551at2759"/>
<evidence type="ECO:0000256" key="1">
    <source>
        <dbReference type="ARBA" id="ARBA00004123"/>
    </source>
</evidence>
<evidence type="ECO:0000256" key="9">
    <source>
        <dbReference type="ARBA" id="ARBA00023315"/>
    </source>
</evidence>
<dbReference type="GO" id="GO:1990189">
    <property type="term" value="F:protein N-terminal-serine acetyltransferase activity"/>
    <property type="evidence" value="ECO:0007669"/>
    <property type="project" value="UniProtKB-EC"/>
</dbReference>
<dbReference type="GO" id="GO:0010485">
    <property type="term" value="F:histone H4 acetyltransferase activity"/>
    <property type="evidence" value="ECO:0007669"/>
    <property type="project" value="InterPro"/>
</dbReference>
<dbReference type="Pfam" id="PF00583">
    <property type="entry name" value="Acetyltransf_1"/>
    <property type="match status" value="1"/>
</dbReference>
<evidence type="ECO:0000256" key="11">
    <source>
        <dbReference type="ARBA" id="ARBA00049524"/>
    </source>
</evidence>
<comment type="caution">
    <text evidence="13">The sequence shown here is derived from an EMBL/GenBank/DDBJ whole genome shotgun (WGS) entry which is preliminary data.</text>
</comment>
<comment type="catalytic activity">
    <reaction evidence="11">
        <text>N-terminal L-seryl-[histone H4] + acetyl-CoA = N-terminal N(alpha)-acetyl-L-seryl-[histone H4] + CoA + H(+)</text>
        <dbReference type="Rhea" id="RHEA:50596"/>
        <dbReference type="Rhea" id="RHEA-COMP:12740"/>
        <dbReference type="Rhea" id="RHEA-COMP:12743"/>
        <dbReference type="ChEBI" id="CHEBI:15378"/>
        <dbReference type="ChEBI" id="CHEBI:57287"/>
        <dbReference type="ChEBI" id="CHEBI:57288"/>
        <dbReference type="ChEBI" id="CHEBI:64738"/>
        <dbReference type="ChEBI" id="CHEBI:83690"/>
        <dbReference type="EC" id="2.3.1.257"/>
    </reaction>
</comment>
<dbReference type="InterPro" id="IPR039949">
    <property type="entry name" value="NAA40"/>
</dbReference>
<keyword evidence="6" id="KW-0963">Cytoplasm</keyword>
<reference evidence="13 14" key="1">
    <citation type="journal article" date="2017" name="Mycologia">
        <title>Bifiguratus adelaidae, gen. et sp. nov., a new member of Mucoromycotina in endophytic and soil-dwelling habitats.</title>
        <authorList>
            <person name="Torres-Cruz T.J."/>
            <person name="Billingsley Tobias T.L."/>
            <person name="Almatruk M."/>
            <person name="Hesse C."/>
            <person name="Kuske C.R."/>
            <person name="Desiro A."/>
            <person name="Benucci G.M."/>
            <person name="Bonito G."/>
            <person name="Stajich J.E."/>
            <person name="Dunlap C."/>
            <person name="Arnold A.E."/>
            <person name="Porras-Alfaro A."/>
        </authorList>
    </citation>
    <scope>NUCLEOTIDE SEQUENCE [LARGE SCALE GENOMIC DNA]</scope>
    <source>
        <strain evidence="13 14">AZ0501</strain>
    </source>
</reference>
<dbReference type="InterPro" id="IPR016181">
    <property type="entry name" value="Acyl_CoA_acyltransferase"/>
</dbReference>
<dbReference type="PANTHER" id="PTHR20531">
    <property type="entry name" value="N-ALPHA-ACETYLTRANSFERASE 40"/>
    <property type="match status" value="1"/>
</dbReference>
<comment type="subcellular location">
    <subcellularLocation>
        <location evidence="2">Cytoplasm</location>
    </subcellularLocation>
    <subcellularLocation>
        <location evidence="1">Nucleus</location>
    </subcellularLocation>
</comment>
<keyword evidence="14" id="KW-1185">Reference proteome</keyword>
<dbReference type="EC" id="2.3.1.257" evidence="4"/>
<sequence length="214" mass="24773">MPFQKDRSTLGEDKVAKANKAHNIAECIQGQLEVKATDEHYVIEYMPIDTLSATDRVWVMDMVKQNMMELYVNSNDGWSEEEKRSELYAPEARYLIVKDAKGTKVGFLMFQFVWEETMEDDAEVQAIYCYEIQLISEVSGKGIGSHLMKLLEDIGRAWDMEKAMLTVFRANQGAFHFYREKLGYELDEISPSACLPPRRAQRFDYEILSKRLDA</sequence>
<evidence type="ECO:0000256" key="4">
    <source>
        <dbReference type="ARBA" id="ARBA00012950"/>
    </source>
</evidence>
<comment type="catalytic activity">
    <reaction evidence="10">
        <text>N-terminal L-seryl-[histone H2A] + acetyl-CoA = N-terminal N(alpha)-acetyl-L-seryl-[histone H2A] + CoA + H(+)</text>
        <dbReference type="Rhea" id="RHEA:50600"/>
        <dbReference type="Rhea" id="RHEA-COMP:12742"/>
        <dbReference type="Rhea" id="RHEA-COMP:12744"/>
        <dbReference type="ChEBI" id="CHEBI:15378"/>
        <dbReference type="ChEBI" id="CHEBI:57287"/>
        <dbReference type="ChEBI" id="CHEBI:57288"/>
        <dbReference type="ChEBI" id="CHEBI:64738"/>
        <dbReference type="ChEBI" id="CHEBI:83690"/>
        <dbReference type="EC" id="2.3.1.257"/>
    </reaction>
</comment>
<dbReference type="CDD" id="cd04301">
    <property type="entry name" value="NAT_SF"/>
    <property type="match status" value="1"/>
</dbReference>
<keyword evidence="9" id="KW-0012">Acyltransferase</keyword>
<keyword evidence="8" id="KW-0539">Nucleus</keyword>
<name>A0A261Y7P6_9FUNG</name>
<accession>A0A261Y7P6</accession>
<feature type="domain" description="N-acetyltransferase" evidence="12">
    <location>
        <begin position="46"/>
        <end position="213"/>
    </location>
</feature>
<dbReference type="EMBL" id="MVBO01000002">
    <property type="protein sequence ID" value="OZJ06619.1"/>
    <property type="molecule type" value="Genomic_DNA"/>
</dbReference>
<evidence type="ECO:0000256" key="10">
    <source>
        <dbReference type="ARBA" id="ARBA00047821"/>
    </source>
</evidence>
<dbReference type="PANTHER" id="PTHR20531:SF1">
    <property type="entry name" value="N-ALPHA-ACETYLTRANSFERASE 40"/>
    <property type="match status" value="1"/>
</dbReference>
<comment type="similarity">
    <text evidence="3">Belongs to the acetyltransferase family. NAA40 subfamily.</text>
</comment>
<evidence type="ECO:0000256" key="8">
    <source>
        <dbReference type="ARBA" id="ARBA00023242"/>
    </source>
</evidence>
<dbReference type="GO" id="GO:0043998">
    <property type="term" value="F:histone H2A acetyltransferase activity"/>
    <property type="evidence" value="ECO:0007669"/>
    <property type="project" value="InterPro"/>
</dbReference>
<proteinExistence type="inferred from homology"/>
<evidence type="ECO:0000256" key="6">
    <source>
        <dbReference type="ARBA" id="ARBA00022490"/>
    </source>
</evidence>
<gene>
    <name evidence="13" type="ORF">BZG36_00315</name>
</gene>
<evidence type="ECO:0000256" key="3">
    <source>
        <dbReference type="ARBA" id="ARBA00008870"/>
    </source>
</evidence>
<dbReference type="SUPFAM" id="SSF55729">
    <property type="entry name" value="Acyl-CoA N-acyltransferases (Nat)"/>
    <property type="match status" value="1"/>
</dbReference>
<protein>
    <recommendedName>
        <fullName evidence="5">N-alpha-acetyltransferase 40</fullName>
        <ecNumber evidence="4">2.3.1.257</ecNumber>
    </recommendedName>
</protein>
<organism evidence="13 14">
    <name type="scientific">Bifiguratus adelaidae</name>
    <dbReference type="NCBI Taxonomy" id="1938954"/>
    <lineage>
        <taxon>Eukaryota</taxon>
        <taxon>Fungi</taxon>
        <taxon>Fungi incertae sedis</taxon>
        <taxon>Mucoromycota</taxon>
        <taxon>Mucoromycotina</taxon>
        <taxon>Endogonomycetes</taxon>
        <taxon>Endogonales</taxon>
        <taxon>Endogonales incertae sedis</taxon>
        <taxon>Bifiguratus</taxon>
    </lineage>
</organism>
<evidence type="ECO:0000259" key="12">
    <source>
        <dbReference type="PROSITE" id="PS51186"/>
    </source>
</evidence>
<dbReference type="Proteomes" id="UP000242875">
    <property type="component" value="Unassembled WGS sequence"/>
</dbReference>
<dbReference type="PROSITE" id="PS51186">
    <property type="entry name" value="GNAT"/>
    <property type="match status" value="1"/>
</dbReference>